<feature type="compositionally biased region" description="Gly residues" evidence="1">
    <location>
        <begin position="73"/>
        <end position="92"/>
    </location>
</feature>
<name>A0A9P8URQ6_9PEZI</name>
<feature type="compositionally biased region" description="Polar residues" evidence="1">
    <location>
        <begin position="132"/>
        <end position="147"/>
    </location>
</feature>
<feature type="region of interest" description="Disordered" evidence="1">
    <location>
        <begin position="1"/>
        <end position="432"/>
    </location>
</feature>
<evidence type="ECO:0000313" key="2">
    <source>
        <dbReference type="EMBL" id="KAH6656902.1"/>
    </source>
</evidence>
<feature type="compositionally biased region" description="Polar residues" evidence="1">
    <location>
        <begin position="352"/>
        <end position="384"/>
    </location>
</feature>
<dbReference type="EMBL" id="JAGPXC010000002">
    <property type="protein sequence ID" value="KAH6656902.1"/>
    <property type="molecule type" value="Genomic_DNA"/>
</dbReference>
<dbReference type="GeneID" id="70124132"/>
<reference evidence="2" key="1">
    <citation type="journal article" date="2021" name="Nat. Commun.">
        <title>Genetic determinants of endophytism in the Arabidopsis root mycobiome.</title>
        <authorList>
            <person name="Mesny F."/>
            <person name="Miyauchi S."/>
            <person name="Thiergart T."/>
            <person name="Pickel B."/>
            <person name="Atanasova L."/>
            <person name="Karlsson M."/>
            <person name="Huettel B."/>
            <person name="Barry K.W."/>
            <person name="Haridas S."/>
            <person name="Chen C."/>
            <person name="Bauer D."/>
            <person name="Andreopoulos W."/>
            <person name="Pangilinan J."/>
            <person name="LaButti K."/>
            <person name="Riley R."/>
            <person name="Lipzen A."/>
            <person name="Clum A."/>
            <person name="Drula E."/>
            <person name="Henrissat B."/>
            <person name="Kohler A."/>
            <person name="Grigoriev I.V."/>
            <person name="Martin F.M."/>
            <person name="Hacquard S."/>
        </authorList>
    </citation>
    <scope>NUCLEOTIDE SEQUENCE</scope>
    <source>
        <strain evidence="2">MPI-SDFR-AT-0073</strain>
    </source>
</reference>
<evidence type="ECO:0000256" key="1">
    <source>
        <dbReference type="SAM" id="MobiDB-lite"/>
    </source>
</evidence>
<dbReference type="OrthoDB" id="5401193at2759"/>
<accession>A0A9P8URQ6</accession>
<feature type="compositionally biased region" description="Polar residues" evidence="1">
    <location>
        <begin position="298"/>
        <end position="329"/>
    </location>
</feature>
<dbReference type="RefSeq" id="XP_045961136.1">
    <property type="nucleotide sequence ID" value="XM_046095239.1"/>
</dbReference>
<proteinExistence type="predicted"/>
<organism evidence="2 3">
    <name type="scientific">Truncatella angustata</name>
    <dbReference type="NCBI Taxonomy" id="152316"/>
    <lineage>
        <taxon>Eukaryota</taxon>
        <taxon>Fungi</taxon>
        <taxon>Dikarya</taxon>
        <taxon>Ascomycota</taxon>
        <taxon>Pezizomycotina</taxon>
        <taxon>Sordariomycetes</taxon>
        <taxon>Xylariomycetidae</taxon>
        <taxon>Amphisphaeriales</taxon>
        <taxon>Sporocadaceae</taxon>
        <taxon>Truncatella</taxon>
    </lineage>
</organism>
<protein>
    <submittedName>
        <fullName evidence="2">Uncharacterized protein</fullName>
    </submittedName>
</protein>
<sequence length="432" mass="45197">MSQYYGESQWGAGAGSGVGVGAGQPSWDHQTPPPARSGASSVHPREREEPTAFSQQLEEVERAIDNLVKSGKMFGGNGPRHGRGSSGTGSQYGGDARSDRSSHGQGHGQGQGQSQGQSHNHGHGHGPGLQNFYASQRHQSSRGSNEAEQMMQAKRRMAAQRERELRNYHQEQQYNRTVLAEIPYPGKPAERTISPNSNPNNNPNNNSNSNSNSNNNNNNNNLSEDERRDLIARQRSALYGEGSFGENGGYVDETGTVRPGAPGLSTGPSSHRGPSPLAYDYSRRAPEGVAAGEGPGSRNASPQSNPSNSRGPFDNTMHQANRTSNSSPGGSPPRQGVLGQAGNTVAPIGTRPSVSQAQNPALNKRSTTPLPSPLSQGFSASGNENGQNGSASGGPSNPSSAAPDGYNGWSGRSGSVWGKQSSGLGVQASVWG</sequence>
<comment type="caution">
    <text evidence="2">The sequence shown here is derived from an EMBL/GenBank/DDBJ whole genome shotgun (WGS) entry which is preliminary data.</text>
</comment>
<feature type="compositionally biased region" description="Low complexity" evidence="1">
    <location>
        <begin position="385"/>
        <end position="405"/>
    </location>
</feature>
<feature type="compositionally biased region" description="Gly residues" evidence="1">
    <location>
        <begin position="12"/>
        <end position="22"/>
    </location>
</feature>
<keyword evidence="3" id="KW-1185">Reference proteome</keyword>
<gene>
    <name evidence="2" type="ORF">BKA67DRAFT_173974</name>
</gene>
<feature type="compositionally biased region" description="Low complexity" evidence="1">
    <location>
        <begin position="194"/>
        <end position="221"/>
    </location>
</feature>
<feature type="compositionally biased region" description="Polar residues" evidence="1">
    <location>
        <begin position="410"/>
        <end position="424"/>
    </location>
</feature>
<dbReference type="AlphaFoldDB" id="A0A9P8URQ6"/>
<feature type="compositionally biased region" description="Basic and acidic residues" evidence="1">
    <location>
        <begin position="159"/>
        <end position="169"/>
    </location>
</feature>
<evidence type="ECO:0000313" key="3">
    <source>
        <dbReference type="Proteomes" id="UP000758603"/>
    </source>
</evidence>
<dbReference type="Proteomes" id="UP000758603">
    <property type="component" value="Unassembled WGS sequence"/>
</dbReference>